<accession>A0A3N2DN35</accession>
<comment type="caution">
    <text evidence="2">The sequence shown here is derived from an EMBL/GenBank/DDBJ whole genome shotgun (WGS) entry which is preliminary data.</text>
</comment>
<sequence>MAVTKLIKCIIKPGRKGLFHRGQLAWSELNNCDGFDGQLGGWTSDGEAIVLGQWESEEVIGRFMDSIHDNIFKKSKQSEAFSHCQVQYFEKVLSISALVDNDESLQGSVLRLALSSSLLCFDSSVHRSDTSEYFVGSSL</sequence>
<gene>
    <name evidence="2" type="ORF">EDC56_1517</name>
</gene>
<dbReference type="AlphaFoldDB" id="A0A3N2DN35"/>
<protein>
    <submittedName>
        <fullName evidence="2">Uncharacterized protein DUF4937</fullName>
    </submittedName>
</protein>
<proteinExistence type="predicted"/>
<dbReference type="EMBL" id="RKHR01000004">
    <property type="protein sequence ID" value="ROS01092.1"/>
    <property type="molecule type" value="Genomic_DNA"/>
</dbReference>
<name>A0A3N2DN35_9GAMM</name>
<dbReference type="Proteomes" id="UP000275394">
    <property type="component" value="Unassembled WGS sequence"/>
</dbReference>
<dbReference type="Pfam" id="PF16291">
    <property type="entry name" value="DUF4937"/>
    <property type="match status" value="1"/>
</dbReference>
<dbReference type="InterPro" id="IPR011008">
    <property type="entry name" value="Dimeric_a/b-barrel"/>
</dbReference>
<keyword evidence="3" id="KW-1185">Reference proteome</keyword>
<reference evidence="2 3" key="1">
    <citation type="submission" date="2018-11" db="EMBL/GenBank/DDBJ databases">
        <title>Genomic Encyclopedia of Type Strains, Phase IV (KMG-IV): sequencing the most valuable type-strain genomes for metagenomic binning, comparative biology and taxonomic classification.</title>
        <authorList>
            <person name="Goeker M."/>
        </authorList>
    </citation>
    <scope>NUCLEOTIDE SEQUENCE [LARGE SCALE GENOMIC DNA]</scope>
    <source>
        <strain evidence="2 3">DSM 100316</strain>
    </source>
</reference>
<feature type="domain" description="DUF4937" evidence="1">
    <location>
        <begin position="4"/>
        <end position="89"/>
    </location>
</feature>
<dbReference type="InterPro" id="IPR032555">
    <property type="entry name" value="DUF4937"/>
</dbReference>
<dbReference type="SUPFAM" id="SSF54909">
    <property type="entry name" value="Dimeric alpha+beta barrel"/>
    <property type="match status" value="1"/>
</dbReference>
<evidence type="ECO:0000259" key="1">
    <source>
        <dbReference type="Pfam" id="PF16291"/>
    </source>
</evidence>
<evidence type="ECO:0000313" key="3">
    <source>
        <dbReference type="Proteomes" id="UP000275394"/>
    </source>
</evidence>
<evidence type="ECO:0000313" key="2">
    <source>
        <dbReference type="EMBL" id="ROS01092.1"/>
    </source>
</evidence>
<organism evidence="2 3">
    <name type="scientific">Sinobacterium caligoides</name>
    <dbReference type="NCBI Taxonomy" id="933926"/>
    <lineage>
        <taxon>Bacteria</taxon>
        <taxon>Pseudomonadati</taxon>
        <taxon>Pseudomonadota</taxon>
        <taxon>Gammaproteobacteria</taxon>
        <taxon>Cellvibrionales</taxon>
        <taxon>Spongiibacteraceae</taxon>
        <taxon>Sinobacterium</taxon>
    </lineage>
</organism>